<dbReference type="KEGG" id="sgrg:L0C25_02290"/>
<evidence type="ECO:0000313" key="1">
    <source>
        <dbReference type="EMBL" id="UYM05923.1"/>
    </source>
</evidence>
<protein>
    <submittedName>
        <fullName evidence="1">Uncharacterized protein</fullName>
    </submittedName>
</protein>
<evidence type="ECO:0000313" key="2">
    <source>
        <dbReference type="Proteomes" id="UP001164390"/>
    </source>
</evidence>
<dbReference type="EMBL" id="CP094970">
    <property type="protein sequence ID" value="UYM05923.1"/>
    <property type="molecule type" value="Genomic_DNA"/>
</dbReference>
<name>A0AA46YMP5_9ACTN</name>
<organism evidence="1 2">
    <name type="scientific">Solicola gregarius</name>
    <dbReference type="NCBI Taxonomy" id="2908642"/>
    <lineage>
        <taxon>Bacteria</taxon>
        <taxon>Bacillati</taxon>
        <taxon>Actinomycetota</taxon>
        <taxon>Actinomycetes</taxon>
        <taxon>Propionibacteriales</taxon>
        <taxon>Nocardioidaceae</taxon>
        <taxon>Solicola</taxon>
    </lineage>
</organism>
<reference evidence="1" key="1">
    <citation type="submission" date="2022-01" db="EMBL/GenBank/DDBJ databases">
        <title>Nocardioidaceae gen. sp. A5X3R13.</title>
        <authorList>
            <person name="Lopez Marin M.A."/>
            <person name="Uhlik O."/>
        </authorList>
    </citation>
    <scope>NUCLEOTIDE SEQUENCE</scope>
    <source>
        <strain evidence="1">A5X3R13</strain>
    </source>
</reference>
<accession>A0AA46YMP5</accession>
<dbReference type="Proteomes" id="UP001164390">
    <property type="component" value="Chromosome"/>
</dbReference>
<proteinExistence type="predicted"/>
<gene>
    <name evidence="1" type="ORF">L0C25_02290</name>
</gene>
<dbReference type="RefSeq" id="WP_271634767.1">
    <property type="nucleotide sequence ID" value="NZ_CP094970.1"/>
</dbReference>
<sequence length="74" mass="7813">MQRQIEHREAAGDVEYVGDLADRELGDLGCAVAAVAMDALGTWRQWPTRRPVGVGCGVVQIGGGVFDTIGSNGR</sequence>
<dbReference type="AlphaFoldDB" id="A0AA46YMP5"/>
<keyword evidence="2" id="KW-1185">Reference proteome</keyword>